<dbReference type="AlphaFoldDB" id="A0A1J4SAS4"/>
<sequence length="246" mass="27026">MAEQNVVRTRGVKKAFDLGKVTVEALRGIDLEIAKGEYISIMGPSGSGKTTLFNVIGGLDKPTEGRVYIDEVDVAQLDAYELAWLRCRKIGYIFQTFNLIPVMTALENITLPMIFAGLSEDDARDKGVELLKSVGLGERVHHKPNELSGGQQQRVAIARAFANDPAIILADEPTGNLDLKTGKEIIGLLKELNKEKGVTIISATHDLKMIDVSDRIFWIRDGKVERIERRADVQLEVGTVEGKQAG</sequence>
<comment type="caution">
    <text evidence="5">The sequence shown here is derived from an EMBL/GenBank/DDBJ whole genome shotgun (WGS) entry which is preliminary data.</text>
</comment>
<dbReference type="STRING" id="1817893.AUJ66_08300"/>
<feature type="domain" description="ABC transporter" evidence="4">
    <location>
        <begin position="7"/>
        <end position="246"/>
    </location>
</feature>
<dbReference type="PANTHER" id="PTHR24220">
    <property type="entry name" value="IMPORT ATP-BINDING PROTEIN"/>
    <property type="match status" value="1"/>
</dbReference>
<keyword evidence="2" id="KW-0547">Nucleotide-binding</keyword>
<dbReference type="Pfam" id="PF00005">
    <property type="entry name" value="ABC_tran"/>
    <property type="match status" value="1"/>
</dbReference>
<dbReference type="Gene3D" id="3.40.50.300">
    <property type="entry name" value="P-loop containing nucleotide triphosphate hydrolases"/>
    <property type="match status" value="1"/>
</dbReference>
<dbReference type="GO" id="GO:0016887">
    <property type="term" value="F:ATP hydrolysis activity"/>
    <property type="evidence" value="ECO:0007669"/>
    <property type="project" value="InterPro"/>
</dbReference>
<dbReference type="CDD" id="cd03255">
    <property type="entry name" value="ABC_MJ0796_LolCDE_FtsE"/>
    <property type="match status" value="1"/>
</dbReference>
<dbReference type="InterPro" id="IPR027417">
    <property type="entry name" value="P-loop_NTPase"/>
</dbReference>
<evidence type="ECO:0000259" key="4">
    <source>
        <dbReference type="PROSITE" id="PS50893"/>
    </source>
</evidence>
<dbReference type="PROSITE" id="PS00211">
    <property type="entry name" value="ABC_TRANSPORTER_1"/>
    <property type="match status" value="1"/>
</dbReference>
<keyword evidence="3" id="KW-0067">ATP-binding</keyword>
<evidence type="ECO:0000256" key="2">
    <source>
        <dbReference type="ARBA" id="ARBA00022741"/>
    </source>
</evidence>
<dbReference type="PANTHER" id="PTHR24220:SF86">
    <property type="entry name" value="ABC TRANSPORTER ABCH.1"/>
    <property type="match status" value="1"/>
</dbReference>
<dbReference type="FunFam" id="3.40.50.300:FF:000032">
    <property type="entry name" value="Export ABC transporter ATP-binding protein"/>
    <property type="match status" value="1"/>
</dbReference>
<dbReference type="PROSITE" id="PS50893">
    <property type="entry name" value="ABC_TRANSPORTER_2"/>
    <property type="match status" value="1"/>
</dbReference>
<dbReference type="GO" id="GO:0005524">
    <property type="term" value="F:ATP binding"/>
    <property type="evidence" value="ECO:0007669"/>
    <property type="project" value="UniProtKB-KW"/>
</dbReference>
<name>A0A1J4SAS4_9BACT</name>
<reference evidence="5 6" key="1">
    <citation type="journal article" date="2016" name="Environ. Microbiol.">
        <title>Genomic resolution of a cold subsurface aquifer community provides metabolic insights for novel microbes adapted to high CO concentrations.</title>
        <authorList>
            <person name="Probst A.J."/>
            <person name="Castelle C.J."/>
            <person name="Singh A."/>
            <person name="Brown C.T."/>
            <person name="Anantharaman K."/>
            <person name="Sharon I."/>
            <person name="Hug L.A."/>
            <person name="Burstein D."/>
            <person name="Emerson J.B."/>
            <person name="Thomas B.C."/>
            <person name="Banfield J.F."/>
        </authorList>
    </citation>
    <scope>NUCLEOTIDE SEQUENCE [LARGE SCALE GENOMIC DNA]</scope>
    <source>
        <strain evidence="5">CG1_02_38_46</strain>
    </source>
</reference>
<dbReference type="GO" id="GO:0098796">
    <property type="term" value="C:membrane protein complex"/>
    <property type="evidence" value="ECO:0007669"/>
    <property type="project" value="UniProtKB-ARBA"/>
</dbReference>
<gene>
    <name evidence="5" type="ORF">AUJ66_08300</name>
</gene>
<protein>
    <submittedName>
        <fullName evidence="5">ABC transporter</fullName>
    </submittedName>
</protein>
<evidence type="ECO:0000256" key="3">
    <source>
        <dbReference type="ARBA" id="ARBA00022840"/>
    </source>
</evidence>
<organism evidence="5 6">
    <name type="scientific">Candidatus Desantisbacteria bacterium CG1_02_38_46</name>
    <dbReference type="NCBI Taxonomy" id="1817893"/>
    <lineage>
        <taxon>Bacteria</taxon>
        <taxon>Candidatus Desantisiibacteriota</taxon>
    </lineage>
</organism>
<dbReference type="InterPro" id="IPR017871">
    <property type="entry name" value="ABC_transporter-like_CS"/>
</dbReference>
<accession>A0A1J4SAS4</accession>
<dbReference type="SUPFAM" id="SSF52540">
    <property type="entry name" value="P-loop containing nucleoside triphosphate hydrolases"/>
    <property type="match status" value="1"/>
</dbReference>
<dbReference type="GO" id="GO:0005886">
    <property type="term" value="C:plasma membrane"/>
    <property type="evidence" value="ECO:0007669"/>
    <property type="project" value="TreeGrafter"/>
</dbReference>
<evidence type="ECO:0000313" key="5">
    <source>
        <dbReference type="EMBL" id="OIN95756.1"/>
    </source>
</evidence>
<dbReference type="InterPro" id="IPR017911">
    <property type="entry name" value="MacB-like_ATP-bd"/>
</dbReference>
<dbReference type="Proteomes" id="UP000182278">
    <property type="component" value="Unassembled WGS sequence"/>
</dbReference>
<dbReference type="InterPro" id="IPR015854">
    <property type="entry name" value="ABC_transpr_LolD-like"/>
</dbReference>
<dbReference type="EMBL" id="MNUO01000128">
    <property type="protein sequence ID" value="OIN95756.1"/>
    <property type="molecule type" value="Genomic_DNA"/>
</dbReference>
<dbReference type="InterPro" id="IPR003593">
    <property type="entry name" value="AAA+_ATPase"/>
</dbReference>
<evidence type="ECO:0000256" key="1">
    <source>
        <dbReference type="ARBA" id="ARBA00022448"/>
    </source>
</evidence>
<dbReference type="SMART" id="SM00382">
    <property type="entry name" value="AAA"/>
    <property type="match status" value="1"/>
</dbReference>
<evidence type="ECO:0000313" key="6">
    <source>
        <dbReference type="Proteomes" id="UP000182278"/>
    </source>
</evidence>
<proteinExistence type="predicted"/>
<dbReference type="GO" id="GO:0022857">
    <property type="term" value="F:transmembrane transporter activity"/>
    <property type="evidence" value="ECO:0007669"/>
    <property type="project" value="TreeGrafter"/>
</dbReference>
<keyword evidence="1" id="KW-0813">Transport</keyword>
<dbReference type="InterPro" id="IPR003439">
    <property type="entry name" value="ABC_transporter-like_ATP-bd"/>
</dbReference>